<accession>A0A1G1V7V8</accession>
<evidence type="ECO:0000313" key="3">
    <source>
        <dbReference type="Proteomes" id="UP000178319"/>
    </source>
</evidence>
<sequence length="261" mass="30297">MTREEKFKTVWDLTATWGVGLLFDEIFDQNGIRFFFNYRDPSIYSNYALPLSEQVDFEKIIGTHQAKGKTPAVYLQQSQQASGILEEAVKKGFSLDTRDTWMILDVKNRKRIETKPVIIEVNPENYEDYKKIMFSTFADFPGNESYFEMCRKTLDGIQDNHFADLCSEFYLIYEDQIPVSGAGMFYSRDGSFAYLHATGTMEDYRGKGYQTALINHRINKALNLNVKNIYSMVEHGSQSWKNMIKNNFDQVQVGYILTKPF</sequence>
<dbReference type="AlphaFoldDB" id="A0A1G1V7V8"/>
<protein>
    <recommendedName>
        <fullName evidence="1">N-acetyltransferase domain-containing protein</fullName>
    </recommendedName>
</protein>
<comment type="caution">
    <text evidence="2">The sequence shown here is derived from an EMBL/GenBank/DDBJ whole genome shotgun (WGS) entry which is preliminary data.</text>
</comment>
<dbReference type="InterPro" id="IPR016181">
    <property type="entry name" value="Acyl_CoA_acyltransferase"/>
</dbReference>
<name>A0A1G1V7V8_9BACT</name>
<evidence type="ECO:0000313" key="2">
    <source>
        <dbReference type="EMBL" id="OGY11282.1"/>
    </source>
</evidence>
<dbReference type="Pfam" id="PF00583">
    <property type="entry name" value="Acetyltransf_1"/>
    <property type="match status" value="1"/>
</dbReference>
<evidence type="ECO:0000259" key="1">
    <source>
        <dbReference type="PROSITE" id="PS51186"/>
    </source>
</evidence>
<dbReference type="STRING" id="1797516.A3D26_02160"/>
<reference evidence="2 3" key="1">
    <citation type="journal article" date="2016" name="Nat. Commun.">
        <title>Thousands of microbial genomes shed light on interconnected biogeochemical processes in an aquifer system.</title>
        <authorList>
            <person name="Anantharaman K."/>
            <person name="Brown C.T."/>
            <person name="Hug L.A."/>
            <person name="Sharon I."/>
            <person name="Castelle C.J."/>
            <person name="Probst A.J."/>
            <person name="Thomas B.C."/>
            <person name="Singh A."/>
            <person name="Wilkins M.J."/>
            <person name="Karaoz U."/>
            <person name="Brodie E.L."/>
            <person name="Williams K.H."/>
            <person name="Hubbard S.S."/>
            <person name="Banfield J.F."/>
        </authorList>
    </citation>
    <scope>NUCLEOTIDE SEQUENCE [LARGE SCALE GENOMIC DNA]</scope>
</reference>
<organism evidence="2 3">
    <name type="scientific">Candidatus Blackburnbacteria bacterium RIFCSPHIGHO2_02_FULL_44_20</name>
    <dbReference type="NCBI Taxonomy" id="1797516"/>
    <lineage>
        <taxon>Bacteria</taxon>
        <taxon>Candidatus Blackburniibacteriota</taxon>
    </lineage>
</organism>
<dbReference type="Gene3D" id="3.40.630.30">
    <property type="match status" value="1"/>
</dbReference>
<proteinExistence type="predicted"/>
<dbReference type="GO" id="GO:0016747">
    <property type="term" value="F:acyltransferase activity, transferring groups other than amino-acyl groups"/>
    <property type="evidence" value="ECO:0007669"/>
    <property type="project" value="InterPro"/>
</dbReference>
<dbReference type="PROSITE" id="PS51186">
    <property type="entry name" value="GNAT"/>
    <property type="match status" value="1"/>
</dbReference>
<dbReference type="Proteomes" id="UP000178319">
    <property type="component" value="Unassembled WGS sequence"/>
</dbReference>
<dbReference type="InterPro" id="IPR000182">
    <property type="entry name" value="GNAT_dom"/>
</dbReference>
<gene>
    <name evidence="2" type="ORF">A3D26_02160</name>
</gene>
<dbReference type="CDD" id="cd04301">
    <property type="entry name" value="NAT_SF"/>
    <property type="match status" value="1"/>
</dbReference>
<dbReference type="EMBL" id="MHBZ01000020">
    <property type="protein sequence ID" value="OGY11282.1"/>
    <property type="molecule type" value="Genomic_DNA"/>
</dbReference>
<dbReference type="SUPFAM" id="SSF55729">
    <property type="entry name" value="Acyl-CoA N-acyltransferases (Nat)"/>
    <property type="match status" value="1"/>
</dbReference>
<feature type="domain" description="N-acetyltransferase" evidence="1">
    <location>
        <begin position="116"/>
        <end position="261"/>
    </location>
</feature>